<evidence type="ECO:0000313" key="2">
    <source>
        <dbReference type="EMBL" id="ORZ38882.1"/>
    </source>
</evidence>
<feature type="compositionally biased region" description="Low complexity" evidence="1">
    <location>
        <begin position="18"/>
        <end position="27"/>
    </location>
</feature>
<sequence>MNATSATSPASAVRGRGAPAVPTTQPTPATPQPPPRIASRTPKSPAHERASSSGSACRYGHGSVLIGAGPHQAPGTPLPQHAPARQPKLRRPSGTHTHGRGPEVSVPAEGHAHRRPSQMEATIKA</sequence>
<feature type="region of interest" description="Disordered" evidence="1">
    <location>
        <begin position="1"/>
        <end position="125"/>
    </location>
</feature>
<protein>
    <submittedName>
        <fullName evidence="2">Uncharacterized protein</fullName>
    </submittedName>
</protein>
<comment type="caution">
    <text evidence="2">The sequence shown here is derived from an EMBL/GenBank/DDBJ whole genome shotgun (WGS) entry which is preliminary data.</text>
</comment>
<feature type="compositionally biased region" description="Polar residues" evidence="1">
    <location>
        <begin position="1"/>
        <end position="10"/>
    </location>
</feature>
<evidence type="ECO:0000313" key="3">
    <source>
        <dbReference type="Proteomes" id="UP000193411"/>
    </source>
</evidence>
<organism evidence="2 3">
    <name type="scientific">Catenaria anguillulae PL171</name>
    <dbReference type="NCBI Taxonomy" id="765915"/>
    <lineage>
        <taxon>Eukaryota</taxon>
        <taxon>Fungi</taxon>
        <taxon>Fungi incertae sedis</taxon>
        <taxon>Blastocladiomycota</taxon>
        <taxon>Blastocladiomycetes</taxon>
        <taxon>Blastocladiales</taxon>
        <taxon>Catenariaceae</taxon>
        <taxon>Catenaria</taxon>
    </lineage>
</organism>
<proteinExistence type="predicted"/>
<dbReference type="EMBL" id="MCFL01000007">
    <property type="protein sequence ID" value="ORZ38882.1"/>
    <property type="molecule type" value="Genomic_DNA"/>
</dbReference>
<dbReference type="AlphaFoldDB" id="A0A1Y2I0F2"/>
<accession>A0A1Y2I0F2</accession>
<reference evidence="2 3" key="1">
    <citation type="submission" date="2016-07" db="EMBL/GenBank/DDBJ databases">
        <title>Pervasive Adenine N6-methylation of Active Genes in Fungi.</title>
        <authorList>
            <consortium name="DOE Joint Genome Institute"/>
            <person name="Mondo S.J."/>
            <person name="Dannebaum R.O."/>
            <person name="Kuo R.C."/>
            <person name="Labutti K."/>
            <person name="Haridas S."/>
            <person name="Kuo A."/>
            <person name="Salamov A."/>
            <person name="Ahrendt S.R."/>
            <person name="Lipzen A."/>
            <person name="Sullivan W."/>
            <person name="Andreopoulos W.B."/>
            <person name="Clum A."/>
            <person name="Lindquist E."/>
            <person name="Daum C."/>
            <person name="Ramamoorthy G.K."/>
            <person name="Gryganskyi A."/>
            <person name="Culley D."/>
            <person name="Magnuson J.K."/>
            <person name="James T.Y."/>
            <person name="O'Malley M.A."/>
            <person name="Stajich J.E."/>
            <person name="Spatafora J.W."/>
            <person name="Visel A."/>
            <person name="Grigoriev I.V."/>
        </authorList>
    </citation>
    <scope>NUCLEOTIDE SEQUENCE [LARGE SCALE GENOMIC DNA]</scope>
    <source>
        <strain evidence="2 3">PL171</strain>
    </source>
</reference>
<name>A0A1Y2I0F2_9FUNG</name>
<evidence type="ECO:0000256" key="1">
    <source>
        <dbReference type="SAM" id="MobiDB-lite"/>
    </source>
</evidence>
<gene>
    <name evidence="2" type="ORF">BCR44DRAFT_1283370</name>
</gene>
<dbReference type="Proteomes" id="UP000193411">
    <property type="component" value="Unassembled WGS sequence"/>
</dbReference>
<keyword evidence="3" id="KW-1185">Reference proteome</keyword>
<feature type="compositionally biased region" description="Basic residues" evidence="1">
    <location>
        <begin position="87"/>
        <end position="99"/>
    </location>
</feature>